<comment type="caution">
    <text evidence="5">The sequence shown here is derived from an EMBL/GenBank/DDBJ whole genome shotgun (WGS) entry which is preliminary data.</text>
</comment>
<sequence length="284" mass="33459">MILPKRNLPDHYTKRTNLISHQTESLPFYVKECGFCNEKKFILGNANNYYDYILLYSVSGVVRFTKNQSTQYIYQDNVVISSCNTPLTFTRTSKNWEYFYIIIRGTHAKLYYNLVRNKSSIIPTDRLSSILDLFLEMSQITFKKEVLDDMQASLIIHNIFFELYKISNSILETKKITPVQETVVNLSLKYIAGNYKNDLDVDTICNEVSFSKYYFCKLFKDHMGMTIHQYVNEYRVNKSKELLTYSKLSINAIAKSVGFKNTLTYSRCFERFTHMTPSEYRKNF</sequence>
<organism evidence="5 6">
    <name type="scientific">Robinsoniella peoriensis</name>
    <dbReference type="NCBI Taxonomy" id="180332"/>
    <lineage>
        <taxon>Bacteria</taxon>
        <taxon>Bacillati</taxon>
        <taxon>Bacillota</taxon>
        <taxon>Clostridia</taxon>
        <taxon>Lachnospirales</taxon>
        <taxon>Lachnospiraceae</taxon>
        <taxon>Robinsoniella</taxon>
    </lineage>
</organism>
<keyword evidence="6" id="KW-1185">Reference proteome</keyword>
<keyword evidence="3" id="KW-0804">Transcription</keyword>
<dbReference type="GO" id="GO:0043565">
    <property type="term" value="F:sequence-specific DNA binding"/>
    <property type="evidence" value="ECO:0007669"/>
    <property type="project" value="InterPro"/>
</dbReference>
<evidence type="ECO:0000256" key="2">
    <source>
        <dbReference type="ARBA" id="ARBA00023125"/>
    </source>
</evidence>
<name>A0A4U8QD03_9FIRM</name>
<dbReference type="PROSITE" id="PS01124">
    <property type="entry name" value="HTH_ARAC_FAMILY_2"/>
    <property type="match status" value="1"/>
</dbReference>
<dbReference type="PANTHER" id="PTHR43280">
    <property type="entry name" value="ARAC-FAMILY TRANSCRIPTIONAL REGULATOR"/>
    <property type="match status" value="1"/>
</dbReference>
<dbReference type="InterPro" id="IPR009057">
    <property type="entry name" value="Homeodomain-like_sf"/>
</dbReference>
<dbReference type="Pfam" id="PF12833">
    <property type="entry name" value="HTH_18"/>
    <property type="match status" value="1"/>
</dbReference>
<reference evidence="5 6" key="1">
    <citation type="journal article" date="2019" name="Anaerobe">
        <title>Detection of Robinsoniella peoriensis in multiple bone samples of a trauma patient.</title>
        <authorList>
            <person name="Schrottner P."/>
            <person name="Hartwich K."/>
            <person name="Bunk B."/>
            <person name="Schober I."/>
            <person name="Helbig S."/>
            <person name="Rudolph W.W."/>
            <person name="Gunzer F."/>
        </authorList>
    </citation>
    <scope>NUCLEOTIDE SEQUENCE [LARGE SCALE GENOMIC DNA]</scope>
    <source>
        <strain evidence="5 6">DSM 106044</strain>
    </source>
</reference>
<dbReference type="EMBL" id="QGQD01000004">
    <property type="protein sequence ID" value="TLD02931.1"/>
    <property type="molecule type" value="Genomic_DNA"/>
</dbReference>
<protein>
    <submittedName>
        <fullName evidence="5">L-rhamnose operon transcriptional activator RhaR</fullName>
    </submittedName>
</protein>
<dbReference type="OrthoDB" id="2990361at2"/>
<evidence type="ECO:0000256" key="1">
    <source>
        <dbReference type="ARBA" id="ARBA00023015"/>
    </source>
</evidence>
<dbReference type="PANTHER" id="PTHR43280:SF28">
    <property type="entry name" value="HTH-TYPE TRANSCRIPTIONAL ACTIVATOR RHAS"/>
    <property type="match status" value="1"/>
</dbReference>
<dbReference type="SUPFAM" id="SSF46689">
    <property type="entry name" value="Homeodomain-like"/>
    <property type="match status" value="2"/>
</dbReference>
<keyword evidence="1" id="KW-0805">Transcription regulation</keyword>
<dbReference type="Proteomes" id="UP000306509">
    <property type="component" value="Unassembled WGS sequence"/>
</dbReference>
<accession>A0A4U8QD03</accession>
<dbReference type="SUPFAM" id="SSF51215">
    <property type="entry name" value="Regulatory protein AraC"/>
    <property type="match status" value="1"/>
</dbReference>
<evidence type="ECO:0000256" key="3">
    <source>
        <dbReference type="ARBA" id="ARBA00023163"/>
    </source>
</evidence>
<dbReference type="InterPro" id="IPR037923">
    <property type="entry name" value="HTH-like"/>
</dbReference>
<evidence type="ECO:0000259" key="4">
    <source>
        <dbReference type="PROSITE" id="PS01124"/>
    </source>
</evidence>
<dbReference type="AlphaFoldDB" id="A0A4U8QD03"/>
<dbReference type="STRING" id="180332.GCA_000797495_02183"/>
<dbReference type="RefSeq" id="WP_027295436.1">
    <property type="nucleotide sequence ID" value="NZ_JBHTNY010000015.1"/>
</dbReference>
<dbReference type="InterPro" id="IPR018060">
    <property type="entry name" value="HTH_AraC"/>
</dbReference>
<evidence type="ECO:0000313" key="5">
    <source>
        <dbReference type="EMBL" id="TLD02931.1"/>
    </source>
</evidence>
<dbReference type="Gene3D" id="1.10.10.60">
    <property type="entry name" value="Homeodomain-like"/>
    <property type="match status" value="2"/>
</dbReference>
<evidence type="ECO:0000313" key="6">
    <source>
        <dbReference type="Proteomes" id="UP000306509"/>
    </source>
</evidence>
<feature type="domain" description="HTH araC/xylS-type" evidence="4">
    <location>
        <begin position="185"/>
        <end position="283"/>
    </location>
</feature>
<dbReference type="SMART" id="SM00342">
    <property type="entry name" value="HTH_ARAC"/>
    <property type="match status" value="1"/>
</dbReference>
<gene>
    <name evidence="5" type="primary">rhaR_2</name>
    <name evidence="5" type="ORF">DSM106044_00160</name>
</gene>
<proteinExistence type="predicted"/>
<keyword evidence="2" id="KW-0238">DNA-binding</keyword>
<dbReference type="GO" id="GO:0003700">
    <property type="term" value="F:DNA-binding transcription factor activity"/>
    <property type="evidence" value="ECO:0007669"/>
    <property type="project" value="InterPro"/>
</dbReference>